<dbReference type="Proteomes" id="UP000708208">
    <property type="component" value="Unassembled WGS sequence"/>
</dbReference>
<sequence length="21" mass="2579">TVRLEFYPAESQCYEDLVFIR</sequence>
<comment type="caution">
    <text evidence="1">The sequence shown here is derived from an EMBL/GenBank/DDBJ whole genome shotgun (WGS) entry which is preliminary data.</text>
</comment>
<feature type="non-terminal residue" evidence="1">
    <location>
        <position position="1"/>
    </location>
</feature>
<dbReference type="AlphaFoldDB" id="A0A8J2PG38"/>
<organism evidence="1 2">
    <name type="scientific">Allacma fusca</name>
    <dbReference type="NCBI Taxonomy" id="39272"/>
    <lineage>
        <taxon>Eukaryota</taxon>
        <taxon>Metazoa</taxon>
        <taxon>Ecdysozoa</taxon>
        <taxon>Arthropoda</taxon>
        <taxon>Hexapoda</taxon>
        <taxon>Collembola</taxon>
        <taxon>Symphypleona</taxon>
        <taxon>Sminthuridae</taxon>
        <taxon>Allacma</taxon>
    </lineage>
</organism>
<proteinExistence type="predicted"/>
<keyword evidence="2" id="KW-1185">Reference proteome</keyword>
<evidence type="ECO:0000313" key="1">
    <source>
        <dbReference type="EMBL" id="CAG7820903.1"/>
    </source>
</evidence>
<gene>
    <name evidence="1" type="ORF">AFUS01_LOCUS31272</name>
</gene>
<evidence type="ECO:0000313" key="2">
    <source>
        <dbReference type="Proteomes" id="UP000708208"/>
    </source>
</evidence>
<reference evidence="1" key="1">
    <citation type="submission" date="2021-06" db="EMBL/GenBank/DDBJ databases">
        <authorList>
            <person name="Hodson N. C."/>
            <person name="Mongue J. A."/>
            <person name="Jaron S. K."/>
        </authorList>
    </citation>
    <scope>NUCLEOTIDE SEQUENCE</scope>
</reference>
<dbReference type="EMBL" id="CAJVCH010493726">
    <property type="protein sequence ID" value="CAG7820903.1"/>
    <property type="molecule type" value="Genomic_DNA"/>
</dbReference>
<accession>A0A8J2PG38</accession>
<name>A0A8J2PG38_9HEXA</name>
<protein>
    <submittedName>
        <fullName evidence="1">Uncharacterized protein</fullName>
    </submittedName>
</protein>